<dbReference type="AlphaFoldDB" id="A0A0F8YNF9"/>
<accession>A0A0F8YNF9</accession>
<proteinExistence type="predicted"/>
<feature type="non-terminal residue" evidence="1">
    <location>
        <position position="1"/>
    </location>
</feature>
<reference evidence="1" key="1">
    <citation type="journal article" date="2015" name="Nature">
        <title>Complex archaea that bridge the gap between prokaryotes and eukaryotes.</title>
        <authorList>
            <person name="Spang A."/>
            <person name="Saw J.H."/>
            <person name="Jorgensen S.L."/>
            <person name="Zaremba-Niedzwiedzka K."/>
            <person name="Martijn J."/>
            <person name="Lind A.E."/>
            <person name="van Eijk R."/>
            <person name="Schleper C."/>
            <person name="Guy L."/>
            <person name="Ettema T.J."/>
        </authorList>
    </citation>
    <scope>NUCLEOTIDE SEQUENCE</scope>
</reference>
<name>A0A0F8YNF9_9ZZZZ</name>
<comment type="caution">
    <text evidence="1">The sequence shown here is derived from an EMBL/GenBank/DDBJ whole genome shotgun (WGS) entry which is preliminary data.</text>
</comment>
<evidence type="ECO:0000313" key="1">
    <source>
        <dbReference type="EMBL" id="KKK82882.1"/>
    </source>
</evidence>
<protein>
    <submittedName>
        <fullName evidence="1">Uncharacterized protein</fullName>
    </submittedName>
</protein>
<gene>
    <name evidence="1" type="ORF">LCGC14_2798960</name>
</gene>
<dbReference type="EMBL" id="LAZR01052470">
    <property type="protein sequence ID" value="KKK82882.1"/>
    <property type="molecule type" value="Genomic_DNA"/>
</dbReference>
<sequence>YSITDSGKAHFNQMKEYLKELYDEVM</sequence>
<organism evidence="1">
    <name type="scientific">marine sediment metagenome</name>
    <dbReference type="NCBI Taxonomy" id="412755"/>
    <lineage>
        <taxon>unclassified sequences</taxon>
        <taxon>metagenomes</taxon>
        <taxon>ecological metagenomes</taxon>
    </lineage>
</organism>